<dbReference type="InterPro" id="IPR015157">
    <property type="entry name" value="TMA7"/>
</dbReference>
<keyword evidence="4" id="KW-1185">Reference proteome</keyword>
<name>A0ABI7VWE6_FELCA</name>
<dbReference type="Proteomes" id="UP000823872">
    <property type="component" value="Chromosome B1"/>
</dbReference>
<reference evidence="3" key="2">
    <citation type="submission" date="2025-08" db="UniProtKB">
        <authorList>
            <consortium name="Ensembl"/>
        </authorList>
    </citation>
    <scope>IDENTIFICATION</scope>
    <source>
        <strain evidence="3">breed Abyssinian</strain>
    </source>
</reference>
<feature type="compositionally biased region" description="Polar residues" evidence="2">
    <location>
        <begin position="64"/>
        <end position="74"/>
    </location>
</feature>
<evidence type="ECO:0000256" key="1">
    <source>
        <dbReference type="ARBA" id="ARBA00006631"/>
    </source>
</evidence>
<sequence length="83" mass="9473">LAPRDGGNHHVHLFKHLAKEVDEEDEAFQQKQKEEKKKLEEFRAKPQGKGPWLWVELRNLATASGNANWGSHSGKQYGDSSKH</sequence>
<comment type="similarity">
    <text evidence="1">Belongs to the TMA7 family.</text>
</comment>
<dbReference type="Ensembl" id="ENSFCTT00005003908.1">
    <property type="protein sequence ID" value="ENSFCTP00005002373.1"/>
    <property type="gene ID" value="ENSFCTG00005001528.1"/>
</dbReference>
<evidence type="ECO:0000313" key="3">
    <source>
        <dbReference type="Ensembl" id="ENSFCTP00005002373.1"/>
    </source>
</evidence>
<organism evidence="3 4">
    <name type="scientific">Felis catus</name>
    <name type="common">Cat</name>
    <name type="synonym">Felis silvestris catus</name>
    <dbReference type="NCBI Taxonomy" id="9685"/>
    <lineage>
        <taxon>Eukaryota</taxon>
        <taxon>Metazoa</taxon>
        <taxon>Chordata</taxon>
        <taxon>Craniata</taxon>
        <taxon>Vertebrata</taxon>
        <taxon>Euteleostomi</taxon>
        <taxon>Mammalia</taxon>
        <taxon>Eutheria</taxon>
        <taxon>Laurasiatheria</taxon>
        <taxon>Carnivora</taxon>
        <taxon>Feliformia</taxon>
        <taxon>Felidae</taxon>
        <taxon>Felinae</taxon>
        <taxon>Felis</taxon>
    </lineage>
</organism>
<evidence type="ECO:0000256" key="2">
    <source>
        <dbReference type="SAM" id="MobiDB-lite"/>
    </source>
</evidence>
<dbReference type="Pfam" id="PF09072">
    <property type="entry name" value="TMA7"/>
    <property type="match status" value="1"/>
</dbReference>
<reference evidence="3" key="3">
    <citation type="submission" date="2025-09" db="UniProtKB">
        <authorList>
            <consortium name="Ensembl"/>
        </authorList>
    </citation>
    <scope>IDENTIFICATION</scope>
    <source>
        <strain evidence="3">breed Abyssinian</strain>
    </source>
</reference>
<reference evidence="3 4" key="1">
    <citation type="submission" date="2021-02" db="EMBL/GenBank/DDBJ databases">
        <title>Safari Cat Assemblies.</title>
        <authorList>
            <person name="Bredemeyer K.R."/>
            <person name="Murphy W.J."/>
        </authorList>
    </citation>
    <scope>NUCLEOTIDE SEQUENCE [LARGE SCALE GENOMIC DNA]</scope>
</reference>
<feature type="region of interest" description="Disordered" evidence="2">
    <location>
        <begin position="64"/>
        <end position="83"/>
    </location>
</feature>
<accession>A0ABI7VWE6</accession>
<dbReference type="PANTHER" id="PTHR28632">
    <property type="entry name" value="TRANSLATION MACHINERY-ASSOCIATED PROTEIN 7"/>
    <property type="match status" value="1"/>
</dbReference>
<protein>
    <submittedName>
        <fullName evidence="3">Uncharacterized protein</fullName>
    </submittedName>
</protein>
<evidence type="ECO:0000313" key="4">
    <source>
        <dbReference type="Proteomes" id="UP000823872"/>
    </source>
</evidence>
<proteinExistence type="inferred from homology"/>